<keyword evidence="12" id="KW-0411">Iron-sulfur</keyword>
<evidence type="ECO:0000259" key="17">
    <source>
        <dbReference type="PROSITE" id="PS51379"/>
    </source>
</evidence>
<dbReference type="InterPro" id="IPR036010">
    <property type="entry name" value="2Fe-2S_ferredoxin-like_sf"/>
</dbReference>
<comment type="cofactor">
    <cofactor evidence="15">
        <name>[2Fe-2S] cluster</name>
        <dbReference type="ChEBI" id="CHEBI:190135"/>
    </cofactor>
</comment>
<organism evidence="20 21">
    <name type="scientific">Candidatus Desulfosporosinus infrequens</name>
    <dbReference type="NCBI Taxonomy" id="2043169"/>
    <lineage>
        <taxon>Bacteria</taxon>
        <taxon>Bacillati</taxon>
        <taxon>Bacillota</taxon>
        <taxon>Clostridia</taxon>
        <taxon>Eubacteriales</taxon>
        <taxon>Desulfitobacteriaceae</taxon>
        <taxon>Desulfosporosinus</taxon>
    </lineage>
</organism>
<dbReference type="FunFam" id="3.10.20.740:FF:000004">
    <property type="entry name" value="NADH-quinone oxidoreductase"/>
    <property type="match status" value="1"/>
</dbReference>
<dbReference type="PROSITE" id="PS00490">
    <property type="entry name" value="MOLYBDOPTERIN_PROK_2"/>
    <property type="match status" value="1"/>
</dbReference>
<dbReference type="GO" id="GO:0008863">
    <property type="term" value="F:formate dehydrogenase (NAD+) activity"/>
    <property type="evidence" value="ECO:0007669"/>
    <property type="project" value="InterPro"/>
</dbReference>
<sequence>MEQIKLTINGKEVEAPAGSTILQVAEKAGIKVPRLCYDPDLSRLGACRLCVVEVKGNRVLPASCVTPISPGMVVETESPKVVKARKTILELLVANHPLDCMTCDKMGACVLADYCFQYGVKESPYAGEKHAYKIDDSNPFIIRDLNKCLLCGACVRACEELTGKDNLAYMNRGFNAKATTVSDVPLIDSDCVFCGQCVAVCPTGALTEKIMTGKARRWEIERVTTTCPFCGTGCNFDLAVKDEKVIGVLSNPNSPVNGRNLCVKGRFGWDFMYSDRRLTTPLIKRNGKFVEASWDEAFDLIALKFNENKAKNGPDSFASLSSARCTNEESFLVQKFTRAYMETNNVDHCARTCHAPSVAGLANSFGSGAMTNIISEISDEAELLFLIGVNPTESYPVIGYKMRQAVRKGCKLVVCDPRRTELADEADIWLQQKHGTDIPLLNGLMHIILKEGLEDKKFIAERTENYEAMKALAAEYPPERVSEITGIAVEDLYQAARLYATTDKAMIFYSLGITEHICGTRNVMSIANLAMLTGHLGRPGVGVCPIRGQNNVQGACDMGALPNVYSGYQNVTDKAAREKHEKAWGTALSDKVGLKIPEMFEAAHEGKIKAMYILGENPVLTDPNANHIKKALEKLDFLVVQELFLTETAEYADVILPGASFAEKDGTFTNTERRPQRVRKAIEPLPGKGDWETICEMVTRMGYPMSYRHPSEIWAEMASLSPAMAGISYARMEKESLHWPCPTSDHPGTPILHIGKFTRGLGGFQPNEHILPGELPDSDYPVLLCTGRVMQHYNVTTQYSAGIASVWDREMTEVHPQEARDLGFVTGSRMRVTSRRGSVVTTVWVTERVQPGVIWMSHHHSATPTNELTSPFVCDIAGTGEYKVCAVKLEQV</sequence>
<dbReference type="InterPro" id="IPR041924">
    <property type="entry name" value="Formate_Dh-H_N"/>
</dbReference>
<comment type="similarity">
    <text evidence="3">Belongs to the complex I 75 kDa subunit family.</text>
</comment>
<evidence type="ECO:0000313" key="20">
    <source>
        <dbReference type="EMBL" id="SPF36154.1"/>
    </source>
</evidence>
<accession>A0A2U3K909</accession>
<feature type="domain" description="4Fe-4S Mo/W bis-MGD-type" evidence="18">
    <location>
        <begin position="220"/>
        <end position="276"/>
    </location>
</feature>
<keyword evidence="7" id="KW-0479">Metal-binding</keyword>
<dbReference type="InterPro" id="IPR006655">
    <property type="entry name" value="Mopterin_OxRdtase_prok_CS"/>
</dbReference>
<comment type="similarity">
    <text evidence="4">In the C-terminal section; belongs to the prokaryotic molybdopterin-containing oxidoreductase family.</text>
</comment>
<dbReference type="GO" id="GO:0043546">
    <property type="term" value="F:molybdopterin cofactor binding"/>
    <property type="evidence" value="ECO:0007669"/>
    <property type="project" value="InterPro"/>
</dbReference>
<dbReference type="GO" id="GO:0016020">
    <property type="term" value="C:membrane"/>
    <property type="evidence" value="ECO:0007669"/>
    <property type="project" value="UniProtKB-SubCell"/>
</dbReference>
<dbReference type="InterPro" id="IPR000283">
    <property type="entry name" value="NADH_UbQ_OxRdtase_75kDa_su_CS"/>
</dbReference>
<dbReference type="Gene3D" id="2.40.40.20">
    <property type="match status" value="1"/>
</dbReference>
<dbReference type="CDD" id="cd00207">
    <property type="entry name" value="fer2"/>
    <property type="match status" value="1"/>
</dbReference>
<gene>
    <name evidence="20" type="primary">fdhA_3</name>
    <name evidence="20" type="ORF">SBF1_1590013</name>
</gene>
<evidence type="ECO:0000256" key="5">
    <source>
        <dbReference type="ARBA" id="ARBA00022485"/>
    </source>
</evidence>
<dbReference type="SUPFAM" id="SSF50692">
    <property type="entry name" value="ADC-like"/>
    <property type="match status" value="1"/>
</dbReference>
<reference evidence="21" key="1">
    <citation type="submission" date="2018-02" db="EMBL/GenBank/DDBJ databases">
        <authorList>
            <person name="Hausmann B."/>
        </authorList>
    </citation>
    <scope>NUCLEOTIDE SEQUENCE [LARGE SCALE GENOMIC DNA]</scope>
    <source>
        <strain evidence="21">Peat soil MAG SbF1</strain>
    </source>
</reference>
<dbReference type="CDD" id="cd02753">
    <property type="entry name" value="MopB_Formate-Dh-H"/>
    <property type="match status" value="1"/>
</dbReference>
<evidence type="ECO:0000259" key="16">
    <source>
        <dbReference type="PROSITE" id="PS51085"/>
    </source>
</evidence>
<feature type="domain" description="2Fe-2S ferredoxin-type" evidence="16">
    <location>
        <begin position="2"/>
        <end position="80"/>
    </location>
</feature>
<evidence type="ECO:0000256" key="12">
    <source>
        <dbReference type="ARBA" id="ARBA00023014"/>
    </source>
</evidence>
<evidence type="ECO:0000256" key="14">
    <source>
        <dbReference type="ARBA" id="ARBA00023136"/>
    </source>
</evidence>
<dbReference type="SUPFAM" id="SSF54292">
    <property type="entry name" value="2Fe-2S ferredoxin-like"/>
    <property type="match status" value="1"/>
</dbReference>
<evidence type="ECO:0000259" key="18">
    <source>
        <dbReference type="PROSITE" id="PS51669"/>
    </source>
</evidence>
<dbReference type="Pfam" id="PF10588">
    <property type="entry name" value="NADH-G_4Fe-4S_3"/>
    <property type="match status" value="1"/>
</dbReference>
<dbReference type="GO" id="GO:0046872">
    <property type="term" value="F:metal ion binding"/>
    <property type="evidence" value="ECO:0007669"/>
    <property type="project" value="UniProtKB-KW"/>
</dbReference>
<evidence type="ECO:0000256" key="1">
    <source>
        <dbReference type="ARBA" id="ARBA00001966"/>
    </source>
</evidence>
<dbReference type="InterPro" id="IPR050123">
    <property type="entry name" value="Prok_molybdopt-oxidoreductase"/>
</dbReference>
<dbReference type="Proteomes" id="UP000238916">
    <property type="component" value="Unassembled WGS sequence"/>
</dbReference>
<dbReference type="PROSITE" id="PS51669">
    <property type="entry name" value="4FE4S_MOW_BIS_MGD"/>
    <property type="match status" value="1"/>
</dbReference>
<evidence type="ECO:0000256" key="13">
    <source>
        <dbReference type="ARBA" id="ARBA00023027"/>
    </source>
</evidence>
<dbReference type="Pfam" id="PF04879">
    <property type="entry name" value="Molybdop_Fe4S4"/>
    <property type="match status" value="1"/>
</dbReference>
<dbReference type="InterPro" id="IPR001041">
    <property type="entry name" value="2Fe-2S_ferredoxin-type"/>
</dbReference>
<feature type="domain" description="4Fe-4S His(Cys)3-ligated-type" evidence="19">
    <location>
        <begin position="80"/>
        <end position="119"/>
    </location>
</feature>
<evidence type="ECO:0000256" key="10">
    <source>
        <dbReference type="ARBA" id="ARBA00023002"/>
    </source>
</evidence>
<dbReference type="GO" id="GO:0042773">
    <property type="term" value="P:ATP synthesis coupled electron transport"/>
    <property type="evidence" value="ECO:0007669"/>
    <property type="project" value="InterPro"/>
</dbReference>
<keyword evidence="8" id="KW-0677">Repeat</keyword>
<dbReference type="InterPro" id="IPR009010">
    <property type="entry name" value="Asp_de-COase-like_dom_sf"/>
</dbReference>
<dbReference type="InterPro" id="IPR027467">
    <property type="entry name" value="MopterinOxRdtase_cofactor_BS"/>
</dbReference>
<dbReference type="PROSITE" id="PS00198">
    <property type="entry name" value="4FE4S_FER_1"/>
    <property type="match status" value="1"/>
</dbReference>
<name>A0A2U3K909_9FIRM</name>
<evidence type="ECO:0000256" key="7">
    <source>
        <dbReference type="ARBA" id="ARBA00022723"/>
    </source>
</evidence>
<feature type="domain" description="4Fe-4S ferredoxin-type" evidence="17">
    <location>
        <begin position="183"/>
        <end position="211"/>
    </location>
</feature>
<dbReference type="PROSITE" id="PS00551">
    <property type="entry name" value="MOLYBDOPTERIN_PROK_1"/>
    <property type="match status" value="1"/>
</dbReference>
<dbReference type="SUPFAM" id="SSF54862">
    <property type="entry name" value="4Fe-4S ferredoxins"/>
    <property type="match status" value="1"/>
</dbReference>
<dbReference type="GO" id="GO:0003954">
    <property type="term" value="F:NADH dehydrogenase activity"/>
    <property type="evidence" value="ECO:0007669"/>
    <property type="project" value="TreeGrafter"/>
</dbReference>
<evidence type="ECO:0000256" key="15">
    <source>
        <dbReference type="ARBA" id="ARBA00034078"/>
    </source>
</evidence>
<dbReference type="Pfam" id="PF00384">
    <property type="entry name" value="Molybdopterin"/>
    <property type="match status" value="1"/>
</dbReference>
<dbReference type="Gene3D" id="3.30.70.20">
    <property type="match status" value="1"/>
</dbReference>
<dbReference type="NCBIfam" id="TIGR01591">
    <property type="entry name" value="Fdh-alpha"/>
    <property type="match status" value="1"/>
</dbReference>
<dbReference type="GO" id="GO:0015942">
    <property type="term" value="P:formate metabolic process"/>
    <property type="evidence" value="ECO:0007669"/>
    <property type="project" value="InterPro"/>
</dbReference>
<dbReference type="GO" id="GO:0051537">
    <property type="term" value="F:2 iron, 2 sulfur cluster binding"/>
    <property type="evidence" value="ECO:0007669"/>
    <property type="project" value="UniProtKB-KW"/>
</dbReference>
<dbReference type="PIRSF" id="PIRSF036643">
    <property type="entry name" value="FDH_alpha"/>
    <property type="match status" value="1"/>
</dbReference>
<keyword evidence="5" id="KW-0004">4Fe-4S</keyword>
<comment type="subcellular location">
    <subcellularLocation>
        <location evidence="2">Membrane</location>
    </subcellularLocation>
</comment>
<dbReference type="SMART" id="SM00926">
    <property type="entry name" value="Molybdop_Fe4S4"/>
    <property type="match status" value="1"/>
</dbReference>
<evidence type="ECO:0000256" key="8">
    <source>
        <dbReference type="ARBA" id="ARBA00022737"/>
    </source>
</evidence>
<dbReference type="PROSITE" id="PS51379">
    <property type="entry name" value="4FE4S_FER_2"/>
    <property type="match status" value="2"/>
</dbReference>
<evidence type="ECO:0000256" key="2">
    <source>
        <dbReference type="ARBA" id="ARBA00004370"/>
    </source>
</evidence>
<evidence type="ECO:0000256" key="3">
    <source>
        <dbReference type="ARBA" id="ARBA00005404"/>
    </source>
</evidence>
<dbReference type="InterPro" id="IPR017896">
    <property type="entry name" value="4Fe4S_Fe-S-bd"/>
</dbReference>
<keyword evidence="9" id="KW-1278">Translocase</keyword>
<dbReference type="PANTHER" id="PTHR43105:SF14">
    <property type="entry name" value="FORMATE DEHYDROGENASE H"/>
    <property type="match status" value="1"/>
</dbReference>
<comment type="cofactor">
    <cofactor evidence="1">
        <name>[4Fe-4S] cluster</name>
        <dbReference type="ChEBI" id="CHEBI:49883"/>
    </cofactor>
</comment>
<dbReference type="GO" id="GO:0008137">
    <property type="term" value="F:NADH dehydrogenase (ubiquinone) activity"/>
    <property type="evidence" value="ECO:0007669"/>
    <property type="project" value="InterPro"/>
</dbReference>
<dbReference type="OrthoDB" id="9803192at2"/>
<dbReference type="InterPro" id="IPR017900">
    <property type="entry name" value="4Fe4S_Fe_S_CS"/>
</dbReference>
<keyword evidence="13" id="KW-0520">NAD</keyword>
<dbReference type="Pfam" id="PF01568">
    <property type="entry name" value="Molydop_binding"/>
    <property type="match status" value="1"/>
</dbReference>
<dbReference type="Gene3D" id="3.40.50.740">
    <property type="match status" value="1"/>
</dbReference>
<dbReference type="PANTHER" id="PTHR43105">
    <property type="entry name" value="RESPIRATORY NITRATE REDUCTASE"/>
    <property type="match status" value="1"/>
</dbReference>
<dbReference type="PROSITE" id="PS00641">
    <property type="entry name" value="COMPLEX1_75K_1"/>
    <property type="match status" value="1"/>
</dbReference>
<proteinExistence type="inferred from homology"/>
<dbReference type="Gene3D" id="2.20.25.90">
    <property type="entry name" value="ADC-like domains"/>
    <property type="match status" value="1"/>
</dbReference>
<evidence type="ECO:0000256" key="9">
    <source>
        <dbReference type="ARBA" id="ARBA00022967"/>
    </source>
</evidence>
<keyword evidence="11" id="KW-0408">Iron</keyword>
<dbReference type="PROSITE" id="PS51839">
    <property type="entry name" value="4FE4S_HC3"/>
    <property type="match status" value="1"/>
</dbReference>
<dbReference type="GO" id="GO:0051539">
    <property type="term" value="F:4 iron, 4 sulfur cluster binding"/>
    <property type="evidence" value="ECO:0007669"/>
    <property type="project" value="UniProtKB-KW"/>
</dbReference>
<dbReference type="FunFam" id="3.30.70.20:FF:000035">
    <property type="entry name" value="Iron hydrogenase 1"/>
    <property type="match status" value="1"/>
</dbReference>
<evidence type="ECO:0000313" key="21">
    <source>
        <dbReference type="Proteomes" id="UP000238916"/>
    </source>
</evidence>
<dbReference type="AlphaFoldDB" id="A0A2U3K909"/>
<keyword evidence="10" id="KW-0560">Oxidoreductase</keyword>
<dbReference type="PROSITE" id="PS51085">
    <property type="entry name" value="2FE2S_FER_2"/>
    <property type="match status" value="1"/>
</dbReference>
<evidence type="ECO:0000256" key="11">
    <source>
        <dbReference type="ARBA" id="ARBA00023004"/>
    </source>
</evidence>
<dbReference type="FunFam" id="2.20.25.90:FF:000001">
    <property type="entry name" value="Formate dehydrogenase subunit alpha"/>
    <property type="match status" value="1"/>
</dbReference>
<dbReference type="Gene3D" id="3.40.228.10">
    <property type="entry name" value="Dimethylsulfoxide Reductase, domain 2"/>
    <property type="match status" value="1"/>
</dbReference>
<dbReference type="Gene3D" id="3.10.20.740">
    <property type="match status" value="1"/>
</dbReference>
<dbReference type="InterPro" id="IPR006963">
    <property type="entry name" value="Mopterin_OxRdtase_4Fe-4S_dom"/>
</dbReference>
<dbReference type="EMBL" id="OMOF01000067">
    <property type="protein sequence ID" value="SPF36154.1"/>
    <property type="molecule type" value="Genomic_DNA"/>
</dbReference>
<dbReference type="SMART" id="SM00929">
    <property type="entry name" value="NADH-G_4Fe-4S_3"/>
    <property type="match status" value="1"/>
</dbReference>
<evidence type="ECO:0000256" key="6">
    <source>
        <dbReference type="ARBA" id="ARBA00022714"/>
    </source>
</evidence>
<dbReference type="InterPro" id="IPR006478">
    <property type="entry name" value="Formate_DH_asu"/>
</dbReference>
<dbReference type="InterPro" id="IPR006657">
    <property type="entry name" value="MoPterin_dinucl-bd_dom"/>
</dbReference>
<dbReference type="InterPro" id="IPR006656">
    <property type="entry name" value="Mopterin_OxRdtase"/>
</dbReference>
<dbReference type="InterPro" id="IPR019574">
    <property type="entry name" value="NADH_UbQ_OxRdtase_Gsu_4Fe4S-bd"/>
</dbReference>
<protein>
    <submittedName>
        <fullName evidence="20">Formate dehydrogenase, alpha subunit (Not selenocysteine-containing)</fullName>
    </submittedName>
</protein>
<dbReference type="Pfam" id="PF13510">
    <property type="entry name" value="Fer2_4"/>
    <property type="match status" value="1"/>
</dbReference>
<keyword evidence="14" id="KW-0472">Membrane</keyword>
<feature type="domain" description="4Fe-4S ferredoxin-type" evidence="17">
    <location>
        <begin position="139"/>
        <end position="158"/>
    </location>
</feature>
<evidence type="ECO:0000256" key="4">
    <source>
        <dbReference type="ARBA" id="ARBA00007023"/>
    </source>
</evidence>
<evidence type="ECO:0000259" key="19">
    <source>
        <dbReference type="PROSITE" id="PS51839"/>
    </source>
</evidence>
<keyword evidence="6" id="KW-0001">2Fe-2S</keyword>
<dbReference type="Pfam" id="PF12838">
    <property type="entry name" value="Fer4_7"/>
    <property type="match status" value="1"/>
</dbReference>
<dbReference type="SUPFAM" id="SSF53706">
    <property type="entry name" value="Formate dehydrogenase/DMSO reductase, domains 1-3"/>
    <property type="match status" value="1"/>
</dbReference>